<comment type="pathway">
    <text evidence="1">Protein modification; protein ubiquitination.</text>
</comment>
<dbReference type="EMBL" id="LJSK01000076">
    <property type="protein sequence ID" value="KPI87724.1"/>
    <property type="molecule type" value="Genomic_DNA"/>
</dbReference>
<dbReference type="InterPro" id="IPR012334">
    <property type="entry name" value="Pectin_lyas_fold"/>
</dbReference>
<gene>
    <name evidence="5" type="ORF">ABL78_3197</name>
</gene>
<dbReference type="InterPro" id="IPR006626">
    <property type="entry name" value="PbH1"/>
</dbReference>
<organism evidence="5 6">
    <name type="scientific">Leptomonas seymouri</name>
    <dbReference type="NCBI Taxonomy" id="5684"/>
    <lineage>
        <taxon>Eukaryota</taxon>
        <taxon>Discoba</taxon>
        <taxon>Euglenozoa</taxon>
        <taxon>Kinetoplastea</taxon>
        <taxon>Metakinetoplastina</taxon>
        <taxon>Trypanosomatida</taxon>
        <taxon>Trypanosomatidae</taxon>
        <taxon>Leishmaniinae</taxon>
        <taxon>Leptomonas</taxon>
    </lineage>
</organism>
<dbReference type="Proteomes" id="UP000038009">
    <property type="component" value="Unassembled WGS sequence"/>
</dbReference>
<dbReference type="OrthoDB" id="427974at2759"/>
<dbReference type="InterPro" id="IPR039448">
    <property type="entry name" value="Beta_helix"/>
</dbReference>
<evidence type="ECO:0000256" key="2">
    <source>
        <dbReference type="ARBA" id="ARBA00022737"/>
    </source>
</evidence>
<name>A0A0N1IL58_LEPSE</name>
<dbReference type="InterPro" id="IPR051550">
    <property type="entry name" value="SCF-Subunits/Alg-Epimerases"/>
</dbReference>
<dbReference type="OMA" id="NRIRDCT"/>
<protein>
    <recommendedName>
        <fullName evidence="4">Right handed beta helix domain-containing protein</fullName>
    </recommendedName>
</protein>
<evidence type="ECO:0000313" key="6">
    <source>
        <dbReference type="Proteomes" id="UP000038009"/>
    </source>
</evidence>
<dbReference type="SUPFAM" id="SSF51126">
    <property type="entry name" value="Pectin lyase-like"/>
    <property type="match status" value="1"/>
</dbReference>
<keyword evidence="3" id="KW-0833">Ubl conjugation pathway</keyword>
<keyword evidence="2" id="KW-0677">Repeat</keyword>
<dbReference type="PANTHER" id="PTHR22990:SF15">
    <property type="entry name" value="F-BOX ONLY PROTEIN 10"/>
    <property type="match status" value="1"/>
</dbReference>
<evidence type="ECO:0000313" key="5">
    <source>
        <dbReference type="EMBL" id="KPI87724.1"/>
    </source>
</evidence>
<dbReference type="Gene3D" id="2.160.20.10">
    <property type="entry name" value="Single-stranded right-handed beta-helix, Pectin lyase-like"/>
    <property type="match status" value="1"/>
</dbReference>
<accession>A0A0N1IL58</accession>
<dbReference type="Pfam" id="PF13229">
    <property type="entry name" value="Beta_helix"/>
    <property type="match status" value="1"/>
</dbReference>
<feature type="domain" description="Right handed beta helix" evidence="4">
    <location>
        <begin position="83"/>
        <end position="223"/>
    </location>
</feature>
<dbReference type="NCBIfam" id="TIGR03804">
    <property type="entry name" value="para_beta_helix"/>
    <property type="match status" value="1"/>
</dbReference>
<dbReference type="PANTHER" id="PTHR22990">
    <property type="entry name" value="F-BOX ONLY PROTEIN"/>
    <property type="match status" value="1"/>
</dbReference>
<reference evidence="5 6" key="1">
    <citation type="journal article" date="2015" name="PLoS Pathog.">
        <title>Leptomonas seymouri: Adaptations to the Dixenous Life Cycle Analyzed by Genome Sequencing, Transcriptome Profiling and Co-infection with Leishmania donovani.</title>
        <authorList>
            <person name="Kraeva N."/>
            <person name="Butenko A."/>
            <person name="Hlavacova J."/>
            <person name="Kostygov A."/>
            <person name="Myskova J."/>
            <person name="Grybchuk D."/>
            <person name="Lestinova T."/>
            <person name="Votypka J."/>
            <person name="Volf P."/>
            <person name="Opperdoes F."/>
            <person name="Flegontov P."/>
            <person name="Lukes J."/>
            <person name="Yurchenko V."/>
        </authorList>
    </citation>
    <scope>NUCLEOTIDE SEQUENCE [LARGE SCALE GENOMIC DNA]</scope>
    <source>
        <strain evidence="5 6">ATCC 30220</strain>
    </source>
</reference>
<evidence type="ECO:0000256" key="3">
    <source>
        <dbReference type="ARBA" id="ARBA00022786"/>
    </source>
</evidence>
<dbReference type="InterPro" id="IPR011050">
    <property type="entry name" value="Pectin_lyase_fold/virulence"/>
</dbReference>
<evidence type="ECO:0000259" key="4">
    <source>
        <dbReference type="Pfam" id="PF13229"/>
    </source>
</evidence>
<dbReference type="VEuPathDB" id="TriTrypDB:Lsey_0076_0200"/>
<comment type="caution">
    <text evidence="5">The sequence shown here is derived from an EMBL/GenBank/DDBJ whole genome shotgun (WGS) entry which is preliminary data.</text>
</comment>
<dbReference type="InterPro" id="IPR022441">
    <property type="entry name" value="Para_beta_helix_rpt-2"/>
</dbReference>
<proteinExistence type="predicted"/>
<evidence type="ECO:0000256" key="1">
    <source>
        <dbReference type="ARBA" id="ARBA00004906"/>
    </source>
</evidence>
<sequence length="282" mass="29423">MTSRTIVVGIENGADALTLNAALACAAPGDTILLAPGVYEETVRFNFDVTVTSASPTEEVVEEGSSGVVARATVRGPIVISANVKLENMEVRDMVSVRKGQATLERCEIHRGSDGVRAYSGTTVDVRSCRIHDCTDGGDGVYFMSGASGTVADTDIYDCRVHGVHVQGSSVILQGNRIRDCSFGIYYEKAATGSCENNTVEHARRFGIIITDASSPSVSGNSVRECGILCLYVSSGGKGFCSQNNFDGSVHILANCPIQLSGNQISGTADVDAASVGAVAVL</sequence>
<dbReference type="SMART" id="SM00710">
    <property type="entry name" value="PbH1"/>
    <property type="match status" value="7"/>
</dbReference>
<keyword evidence="6" id="KW-1185">Reference proteome</keyword>
<dbReference type="AlphaFoldDB" id="A0A0N1IL58"/>